<evidence type="ECO:0000256" key="2">
    <source>
        <dbReference type="ARBA" id="ARBA00022490"/>
    </source>
</evidence>
<evidence type="ECO:0000256" key="6">
    <source>
        <dbReference type="ARBA" id="ARBA00023159"/>
    </source>
</evidence>
<proteinExistence type="predicted"/>
<feature type="modified residue" description="4-aspartylphosphate" evidence="8">
    <location>
        <position position="58"/>
    </location>
</feature>
<organism evidence="10 11">
    <name type="scientific">Paenibacillus foliorum</name>
    <dbReference type="NCBI Taxonomy" id="2654974"/>
    <lineage>
        <taxon>Bacteria</taxon>
        <taxon>Bacillati</taxon>
        <taxon>Bacillota</taxon>
        <taxon>Bacilli</taxon>
        <taxon>Bacillales</taxon>
        <taxon>Paenibacillaceae</taxon>
        <taxon>Paenibacillus</taxon>
    </lineage>
</organism>
<dbReference type="GO" id="GO:0005829">
    <property type="term" value="C:cytosol"/>
    <property type="evidence" value="ECO:0007669"/>
    <property type="project" value="TreeGrafter"/>
</dbReference>
<dbReference type="PANTHER" id="PTHR48111">
    <property type="entry name" value="REGULATOR OF RPOS"/>
    <property type="match status" value="1"/>
</dbReference>
<dbReference type="PANTHER" id="PTHR48111:SF44">
    <property type="entry name" value="TRANSCRIPTIONAL REGULATORY PROTEIN RESD"/>
    <property type="match status" value="1"/>
</dbReference>
<evidence type="ECO:0000259" key="9">
    <source>
        <dbReference type="PROSITE" id="PS50110"/>
    </source>
</evidence>
<evidence type="ECO:0000256" key="1">
    <source>
        <dbReference type="ARBA" id="ARBA00004496"/>
    </source>
</evidence>
<evidence type="ECO:0000256" key="7">
    <source>
        <dbReference type="ARBA" id="ARBA00023163"/>
    </source>
</evidence>
<dbReference type="GO" id="GO:0000156">
    <property type="term" value="F:phosphorelay response regulator activity"/>
    <property type="evidence" value="ECO:0007669"/>
    <property type="project" value="TreeGrafter"/>
</dbReference>
<dbReference type="Pfam" id="PF00072">
    <property type="entry name" value="Response_reg"/>
    <property type="match status" value="1"/>
</dbReference>
<dbReference type="InterPro" id="IPR001789">
    <property type="entry name" value="Sig_transdc_resp-reg_receiver"/>
</dbReference>
<keyword evidence="6" id="KW-0010">Activator</keyword>
<dbReference type="InterPro" id="IPR039420">
    <property type="entry name" value="WalR-like"/>
</dbReference>
<gene>
    <name evidence="10" type="ORF">GC093_14565</name>
</gene>
<dbReference type="Gene3D" id="3.40.50.2300">
    <property type="match status" value="1"/>
</dbReference>
<dbReference type="GO" id="GO:0000976">
    <property type="term" value="F:transcription cis-regulatory region binding"/>
    <property type="evidence" value="ECO:0007669"/>
    <property type="project" value="TreeGrafter"/>
</dbReference>
<accession>A0A972GQP7</accession>
<keyword evidence="2" id="KW-0963">Cytoplasm</keyword>
<dbReference type="SMART" id="SM00448">
    <property type="entry name" value="REC"/>
    <property type="match status" value="1"/>
</dbReference>
<comment type="subcellular location">
    <subcellularLocation>
        <location evidence="1">Cytoplasm</location>
    </subcellularLocation>
</comment>
<dbReference type="SUPFAM" id="SSF52172">
    <property type="entry name" value="CheY-like"/>
    <property type="match status" value="1"/>
</dbReference>
<keyword evidence="3 8" id="KW-0597">Phosphoprotein</keyword>
<evidence type="ECO:0000256" key="4">
    <source>
        <dbReference type="ARBA" id="ARBA00023015"/>
    </source>
</evidence>
<comment type="caution">
    <text evidence="10">The sequence shown here is derived from an EMBL/GenBank/DDBJ whole genome shotgun (WGS) entry which is preliminary data.</text>
</comment>
<keyword evidence="5" id="KW-0238">DNA-binding</keyword>
<keyword evidence="11" id="KW-1185">Reference proteome</keyword>
<dbReference type="PROSITE" id="PS50110">
    <property type="entry name" value="RESPONSE_REGULATORY"/>
    <property type="match status" value="1"/>
</dbReference>
<dbReference type="RefSeq" id="WP_171652618.1">
    <property type="nucleotide sequence ID" value="NZ_WHOD01000055.1"/>
</dbReference>
<evidence type="ECO:0000256" key="3">
    <source>
        <dbReference type="ARBA" id="ARBA00022553"/>
    </source>
</evidence>
<name>A0A972GQP7_9BACL</name>
<keyword evidence="7" id="KW-0804">Transcription</keyword>
<evidence type="ECO:0000256" key="8">
    <source>
        <dbReference type="PROSITE-ProRule" id="PRU00169"/>
    </source>
</evidence>
<dbReference type="EMBL" id="WHOD01000055">
    <property type="protein sequence ID" value="NOU94430.1"/>
    <property type="molecule type" value="Genomic_DNA"/>
</dbReference>
<sequence>MSNNSRVLLADLADDEERIRRLIRMYLEKDGAEVEESDNGVDALRKALDSDYDIIVLDWMMPTLTGLKVCKMVRYIRVTPLIMLIAKEDEIDKIKCF</sequence>
<dbReference type="InterPro" id="IPR011006">
    <property type="entry name" value="CheY-like_superfamily"/>
</dbReference>
<evidence type="ECO:0000256" key="5">
    <source>
        <dbReference type="ARBA" id="ARBA00023125"/>
    </source>
</evidence>
<reference evidence="10" key="1">
    <citation type="submission" date="2019-10" db="EMBL/GenBank/DDBJ databases">
        <title>Description of Paenibacillus glebae sp. nov.</title>
        <authorList>
            <person name="Carlier A."/>
            <person name="Qi S."/>
        </authorList>
    </citation>
    <scope>NUCLEOTIDE SEQUENCE</scope>
    <source>
        <strain evidence="10">LMG 31456</strain>
    </source>
</reference>
<dbReference type="CDD" id="cd17574">
    <property type="entry name" value="REC_OmpR"/>
    <property type="match status" value="1"/>
</dbReference>
<evidence type="ECO:0000313" key="11">
    <source>
        <dbReference type="Proteomes" id="UP000641588"/>
    </source>
</evidence>
<feature type="domain" description="Response regulatory" evidence="9">
    <location>
        <begin position="9"/>
        <end position="97"/>
    </location>
</feature>
<dbReference type="GO" id="GO:0006355">
    <property type="term" value="P:regulation of DNA-templated transcription"/>
    <property type="evidence" value="ECO:0007669"/>
    <property type="project" value="TreeGrafter"/>
</dbReference>
<dbReference type="Proteomes" id="UP000641588">
    <property type="component" value="Unassembled WGS sequence"/>
</dbReference>
<keyword evidence="4" id="KW-0805">Transcription regulation</keyword>
<dbReference type="GO" id="GO:0032993">
    <property type="term" value="C:protein-DNA complex"/>
    <property type="evidence" value="ECO:0007669"/>
    <property type="project" value="TreeGrafter"/>
</dbReference>
<dbReference type="AlphaFoldDB" id="A0A972GQP7"/>
<evidence type="ECO:0000313" key="10">
    <source>
        <dbReference type="EMBL" id="NOU94430.1"/>
    </source>
</evidence>
<protein>
    <submittedName>
        <fullName evidence="10">Response regulator</fullName>
    </submittedName>
</protein>